<comment type="caution">
    <text evidence="1">The sequence shown here is derived from an EMBL/GenBank/DDBJ whole genome shotgun (WGS) entry which is preliminary data.</text>
</comment>
<protein>
    <submittedName>
        <fullName evidence="1">Uncharacterized protein</fullName>
    </submittedName>
</protein>
<accession>A0ABQ4CC01</accession>
<sequence length="81" mass="9413">MAWWKKREKIESVRVMYVKDRDEFPPFYWAACECDWCGERRPDEPGAREAAFADAYAHAAVHAEISPIVVEPDVAYPIDRP</sequence>
<evidence type="ECO:0000313" key="2">
    <source>
        <dbReference type="Proteomes" id="UP000624325"/>
    </source>
</evidence>
<organism evidence="1 2">
    <name type="scientific">Asanoa iriomotensis</name>
    <dbReference type="NCBI Taxonomy" id="234613"/>
    <lineage>
        <taxon>Bacteria</taxon>
        <taxon>Bacillati</taxon>
        <taxon>Actinomycetota</taxon>
        <taxon>Actinomycetes</taxon>
        <taxon>Micromonosporales</taxon>
        <taxon>Micromonosporaceae</taxon>
        <taxon>Asanoa</taxon>
    </lineage>
</organism>
<gene>
    <name evidence="1" type="ORF">Air01nite_63890</name>
</gene>
<dbReference type="EMBL" id="BONC01000063">
    <property type="protein sequence ID" value="GIF60294.1"/>
    <property type="molecule type" value="Genomic_DNA"/>
</dbReference>
<keyword evidence="2" id="KW-1185">Reference proteome</keyword>
<evidence type="ECO:0000313" key="1">
    <source>
        <dbReference type="EMBL" id="GIF60294.1"/>
    </source>
</evidence>
<dbReference type="Proteomes" id="UP000624325">
    <property type="component" value="Unassembled WGS sequence"/>
</dbReference>
<name>A0ABQ4CC01_9ACTN</name>
<reference evidence="1 2" key="1">
    <citation type="submission" date="2021-01" db="EMBL/GenBank/DDBJ databases">
        <title>Whole genome shotgun sequence of Asanoa iriomotensis NBRC 100142.</title>
        <authorList>
            <person name="Komaki H."/>
            <person name="Tamura T."/>
        </authorList>
    </citation>
    <scope>NUCLEOTIDE SEQUENCE [LARGE SCALE GENOMIC DNA]</scope>
    <source>
        <strain evidence="1 2">NBRC 100142</strain>
    </source>
</reference>
<proteinExistence type="predicted"/>
<dbReference type="RefSeq" id="WP_203707107.1">
    <property type="nucleotide sequence ID" value="NZ_BAAALU010000027.1"/>
</dbReference>